<proteinExistence type="predicted"/>
<dbReference type="EMBL" id="FXUL01000011">
    <property type="protein sequence ID" value="SMP65977.1"/>
    <property type="molecule type" value="Genomic_DNA"/>
</dbReference>
<dbReference type="InterPro" id="IPR011990">
    <property type="entry name" value="TPR-like_helical_dom_sf"/>
</dbReference>
<evidence type="ECO:0000313" key="3">
    <source>
        <dbReference type="EMBL" id="SMP65977.1"/>
    </source>
</evidence>
<comment type="caution">
    <text evidence="3">The sequence shown here is derived from an EMBL/GenBank/DDBJ whole genome shotgun (WGS) entry which is preliminary data.</text>
</comment>
<organism evidence="3 4">
    <name type="scientific">Noviherbaspirillum suwonense</name>
    <dbReference type="NCBI Taxonomy" id="1224511"/>
    <lineage>
        <taxon>Bacteria</taxon>
        <taxon>Pseudomonadati</taxon>
        <taxon>Pseudomonadota</taxon>
        <taxon>Betaproteobacteria</taxon>
        <taxon>Burkholderiales</taxon>
        <taxon>Oxalobacteraceae</taxon>
        <taxon>Noviherbaspirillum</taxon>
    </lineage>
</organism>
<feature type="compositionally biased region" description="Low complexity" evidence="1">
    <location>
        <begin position="847"/>
        <end position="862"/>
    </location>
</feature>
<dbReference type="Pfam" id="PF24604">
    <property type="entry name" value="B-barrel_PelB_C"/>
    <property type="match status" value="1"/>
</dbReference>
<reference evidence="3 4" key="1">
    <citation type="submission" date="2017-05" db="EMBL/GenBank/DDBJ databases">
        <authorList>
            <person name="Varghese N."/>
            <person name="Submissions S."/>
        </authorList>
    </citation>
    <scope>NUCLEOTIDE SEQUENCE [LARGE SCALE GENOMIC DNA]</scope>
    <source>
        <strain evidence="3 4">DSM 26001</strain>
    </source>
</reference>
<protein>
    <submittedName>
        <fullName evidence="3">Tetratricopeptide repeat-containing protein</fullName>
    </submittedName>
</protein>
<accession>A0ABY1QAV8</accession>
<name>A0ABY1QAV8_9BURK</name>
<feature type="region of interest" description="Disordered" evidence="1">
    <location>
        <begin position="847"/>
        <end position="869"/>
    </location>
</feature>
<keyword evidence="4" id="KW-1185">Reference proteome</keyword>
<dbReference type="InterPro" id="IPR057306">
    <property type="entry name" value="B-barrel_PelB_C"/>
</dbReference>
<dbReference type="Proteomes" id="UP001158049">
    <property type="component" value="Unassembled WGS sequence"/>
</dbReference>
<gene>
    <name evidence="3" type="ORF">SAMN06295970_11195</name>
</gene>
<evidence type="ECO:0000256" key="1">
    <source>
        <dbReference type="SAM" id="MobiDB-lite"/>
    </source>
</evidence>
<dbReference type="SUPFAM" id="SSF48452">
    <property type="entry name" value="TPR-like"/>
    <property type="match status" value="1"/>
</dbReference>
<dbReference type="Pfam" id="PF13429">
    <property type="entry name" value="TPR_15"/>
    <property type="match status" value="1"/>
</dbReference>
<dbReference type="Gene3D" id="1.25.40.10">
    <property type="entry name" value="Tetratricopeptide repeat domain"/>
    <property type="match status" value="1"/>
</dbReference>
<sequence length="1291" mass="139898">MVGFGLALSLGLLLVYPHRTLEQRLTAADSAAGRADTSLTIEYLKVFLKADPGDSGLRLQLIRKLVTQGDYAGARKLMDAPQAARDPAFMAEAGWIRLMLAEQEFFAADMRSPARDMLLAQLRDKLRELMQQKRLSAHQLDLLGARALGVDASDVALAAFRRLPAAPGQLAAERYAEAARGALGLGEYRLSAALLFIAMDRSASRDAQRAYFIEGLRTLQSGGLMNEALGAAEKRIGPFGRDIALLKFLARLAQAANRPDVAERYAKRFLELSLLERWQAHEDRRLAAWTRPQYAPPVYLAGMRVELASAAVPAGGPALPFDEEAYSMGYQIFLANRNLTDARRVAQSAVQQQPQSTAWRKRLAEVSEWAGAPQDALAQWLAYAQMTGSEAAWDATLRLSDSLVDQAVLRLALEHKLAAAPGSQQWLNRLLALHEASGAPGEAIALLKGRLAQRGLAQGAGRIRELELLAGIQERAGQDADALATTLQLQRENGPRTAYALKIADFHYRQGAFRFAYDALEAARGAAAPDDVLYWRNYAELARLLQDDAGAERGYRALLAANAQSDADLANLAAVWRAERPREAAALALYAFQRNGSPALAEEALGIYLQLGDHAAARGLLARLDGAQRRALEGRTGFLLLRASLAQLGEDLAGARRDLRAVLQIDPASIEARASLIWVMLALRDTGALKDSLRQWAADANDNEALWDPYAAALMSLNRQDEALRWFRKSGIKKQDYLWLMSYAECLDANSQPEQAWRIRRHVWTELRKPALLAQLQPAQYAAMRERLAALAPAFTGGEAAWRIMQALLRTGQPEPAAAQSGPADAPQPARDGRELLQLLAADQAAPAGAAAAAPGTPAGPQDLFTQAGPRDDARLSASAREVALAYALNNDASDLARAWMASRYAGQLARPLWGELSLMLQGGDRDRLNALLDDMPDWLPMVDRVDAAERAGRPALAQTLAFDQLARLPQDEALHQRVVSLGTADPAPLQASVASVRESPLVATDTVLRGSVALGAGLKMSATLSERRQHSDDEALLSAVPRSDRVLALAVSRRLDNGILTATLQRREALAGSNGLKLEMEIAPARDLRIGMAAGVNQVSTDSVLLRVGGMQSGLDLNATYAFSTREYGRIDIGWRRYRAQGGAGLGSGATWRVELGTRLRLEYPDLTLRGFVMGNRFSPDGQDARLAGLLPAGADPAITRLLPEGSQTWGLLLGAGTSAENGYHRAWRPYGEIGLTHNSVTGAGRQLRAGVAGSVLGGDVLRMRWQRVSGNPSAEQGSRELGLDYHLYY</sequence>
<evidence type="ECO:0000259" key="2">
    <source>
        <dbReference type="Pfam" id="PF24604"/>
    </source>
</evidence>
<feature type="domain" description="PelB C-terminal" evidence="2">
    <location>
        <begin position="986"/>
        <end position="1290"/>
    </location>
</feature>
<evidence type="ECO:0000313" key="4">
    <source>
        <dbReference type="Proteomes" id="UP001158049"/>
    </source>
</evidence>